<organism evidence="2 3">
    <name type="scientific">Laetiporus sulphureus 93-53</name>
    <dbReference type="NCBI Taxonomy" id="1314785"/>
    <lineage>
        <taxon>Eukaryota</taxon>
        <taxon>Fungi</taxon>
        <taxon>Dikarya</taxon>
        <taxon>Basidiomycota</taxon>
        <taxon>Agaricomycotina</taxon>
        <taxon>Agaricomycetes</taxon>
        <taxon>Polyporales</taxon>
        <taxon>Laetiporus</taxon>
    </lineage>
</organism>
<proteinExistence type="predicted"/>
<dbReference type="RefSeq" id="XP_040762378.1">
    <property type="nucleotide sequence ID" value="XM_040901857.1"/>
</dbReference>
<feature type="compositionally biased region" description="Basic and acidic residues" evidence="1">
    <location>
        <begin position="75"/>
        <end position="86"/>
    </location>
</feature>
<accession>A0A165DDK6</accession>
<dbReference type="Proteomes" id="UP000076871">
    <property type="component" value="Unassembled WGS sequence"/>
</dbReference>
<gene>
    <name evidence="2" type="ORF">LAESUDRAFT_290078</name>
</gene>
<dbReference type="AlphaFoldDB" id="A0A165DDK6"/>
<evidence type="ECO:0000256" key="1">
    <source>
        <dbReference type="SAM" id="MobiDB-lite"/>
    </source>
</evidence>
<dbReference type="EMBL" id="KV427635">
    <property type="protein sequence ID" value="KZT04638.1"/>
    <property type="molecule type" value="Genomic_DNA"/>
</dbReference>
<dbReference type="InParanoid" id="A0A165DDK6"/>
<reference evidence="2 3" key="1">
    <citation type="journal article" date="2016" name="Mol. Biol. Evol.">
        <title>Comparative Genomics of Early-Diverging Mushroom-Forming Fungi Provides Insights into the Origins of Lignocellulose Decay Capabilities.</title>
        <authorList>
            <person name="Nagy L.G."/>
            <person name="Riley R."/>
            <person name="Tritt A."/>
            <person name="Adam C."/>
            <person name="Daum C."/>
            <person name="Floudas D."/>
            <person name="Sun H."/>
            <person name="Yadav J.S."/>
            <person name="Pangilinan J."/>
            <person name="Larsson K.H."/>
            <person name="Matsuura K."/>
            <person name="Barry K."/>
            <person name="Labutti K."/>
            <person name="Kuo R."/>
            <person name="Ohm R.A."/>
            <person name="Bhattacharya S.S."/>
            <person name="Shirouzu T."/>
            <person name="Yoshinaga Y."/>
            <person name="Martin F.M."/>
            <person name="Grigoriev I.V."/>
            <person name="Hibbett D.S."/>
        </authorList>
    </citation>
    <scope>NUCLEOTIDE SEQUENCE [LARGE SCALE GENOMIC DNA]</scope>
    <source>
        <strain evidence="2 3">93-53</strain>
    </source>
</reference>
<evidence type="ECO:0000313" key="2">
    <source>
        <dbReference type="EMBL" id="KZT04638.1"/>
    </source>
</evidence>
<protein>
    <submittedName>
        <fullName evidence="2">Uncharacterized protein</fullName>
    </submittedName>
</protein>
<sequence length="86" mass="9276">MNAGNVTAVPTLSSRAAPRRVPGLRATSGKFCRMKETDSSNSVIVAQTVACIRGYRTSLSTNRRPRACKAVHRTSVRESTHSRSSA</sequence>
<keyword evidence="3" id="KW-1185">Reference proteome</keyword>
<evidence type="ECO:0000313" key="3">
    <source>
        <dbReference type="Proteomes" id="UP000076871"/>
    </source>
</evidence>
<feature type="region of interest" description="Disordered" evidence="1">
    <location>
        <begin position="66"/>
        <end position="86"/>
    </location>
</feature>
<name>A0A165DDK6_9APHY</name>
<dbReference type="GeneID" id="63818888"/>